<dbReference type="RefSeq" id="WP_130154744.1">
    <property type="nucleotide sequence ID" value="NZ_SGIS01000001.1"/>
</dbReference>
<dbReference type="OrthoDB" id="9790331at2"/>
<dbReference type="PANTHER" id="PTHR42815">
    <property type="entry name" value="FAD-BINDING, PUTATIVE (AFU_ORTHOLOGUE AFUA_6G07600)-RELATED"/>
    <property type="match status" value="1"/>
</dbReference>
<dbReference type="Gene3D" id="2.30.110.10">
    <property type="entry name" value="Electron Transport, Fmn-binding Protein, Chain A"/>
    <property type="match status" value="1"/>
</dbReference>
<dbReference type="EMBL" id="SGIS01000001">
    <property type="protein sequence ID" value="RZF66384.1"/>
    <property type="molecule type" value="Genomic_DNA"/>
</dbReference>
<evidence type="ECO:0000313" key="2">
    <source>
        <dbReference type="EMBL" id="RZF66384.1"/>
    </source>
</evidence>
<proteinExistence type="predicted"/>
<keyword evidence="3" id="KW-1185">Reference proteome</keyword>
<evidence type="ECO:0000259" key="1">
    <source>
        <dbReference type="Pfam" id="PF01243"/>
    </source>
</evidence>
<organism evidence="2 3">
    <name type="scientific">Sphingomonas populi</name>
    <dbReference type="NCBI Taxonomy" id="2484750"/>
    <lineage>
        <taxon>Bacteria</taxon>
        <taxon>Pseudomonadati</taxon>
        <taxon>Pseudomonadota</taxon>
        <taxon>Alphaproteobacteria</taxon>
        <taxon>Sphingomonadales</taxon>
        <taxon>Sphingomonadaceae</taxon>
        <taxon>Sphingomonas</taxon>
    </lineage>
</organism>
<comment type="caution">
    <text evidence="2">The sequence shown here is derived from an EMBL/GenBank/DDBJ whole genome shotgun (WGS) entry which is preliminary data.</text>
</comment>
<name>A0A4Q6Y8F4_9SPHN</name>
<dbReference type="SUPFAM" id="SSF50475">
    <property type="entry name" value="FMN-binding split barrel"/>
    <property type="match status" value="1"/>
</dbReference>
<sequence length="205" mass="22786">MAQTYLHTMFGPRARALQAAAGSRASYARMEANAGDADILTTRELDFITARDSVYMASVSEDGWPYVQHRGGPAGFLRRIAGNRIGFADYQGNRQYLSAANLAADDRVSLFLMDYPNRRRLKLIGHASSSDDPADIAALMVPDYAAEPERAVVIDVIGFDWNCPQHITPRFTEAEVQRATRPLTDELARLRARVAELEGLPNWKD</sequence>
<protein>
    <submittedName>
        <fullName evidence="2">Pyridoxamine 5'-phosphate oxidase family protein</fullName>
    </submittedName>
</protein>
<reference evidence="2 3" key="1">
    <citation type="submission" date="2019-02" db="EMBL/GenBank/DDBJ databases">
        <authorList>
            <person name="Li Y."/>
        </authorList>
    </citation>
    <scope>NUCLEOTIDE SEQUENCE [LARGE SCALE GENOMIC DNA]</scope>
    <source>
        <strain evidence="2 3">3-7</strain>
    </source>
</reference>
<gene>
    <name evidence="2" type="ORF">EWE75_00515</name>
</gene>
<dbReference type="InterPro" id="IPR011576">
    <property type="entry name" value="Pyridox_Oxase_N"/>
</dbReference>
<dbReference type="Pfam" id="PF01243">
    <property type="entry name" value="PNPOx_N"/>
    <property type="match status" value="1"/>
</dbReference>
<evidence type="ECO:0000313" key="3">
    <source>
        <dbReference type="Proteomes" id="UP000292085"/>
    </source>
</evidence>
<dbReference type="PANTHER" id="PTHR42815:SF2">
    <property type="entry name" value="FAD-BINDING, PUTATIVE (AFU_ORTHOLOGUE AFUA_6G07600)-RELATED"/>
    <property type="match status" value="1"/>
</dbReference>
<dbReference type="AlphaFoldDB" id="A0A4Q6Y8F4"/>
<dbReference type="Proteomes" id="UP000292085">
    <property type="component" value="Unassembled WGS sequence"/>
</dbReference>
<accession>A0A4Q6Y8F4</accession>
<dbReference type="InterPro" id="IPR012349">
    <property type="entry name" value="Split_barrel_FMN-bd"/>
</dbReference>
<feature type="domain" description="Pyridoxamine 5'-phosphate oxidase N-terminal" evidence="1">
    <location>
        <begin position="46"/>
        <end position="139"/>
    </location>
</feature>